<keyword evidence="5" id="KW-1185">Reference proteome</keyword>
<dbReference type="EMBL" id="JAKZGO010000002">
    <property type="protein sequence ID" value="MCH7412458.1"/>
    <property type="molecule type" value="Genomic_DNA"/>
</dbReference>
<dbReference type="RefSeq" id="WP_241410040.1">
    <property type="nucleotide sequence ID" value="NZ_JAKZGO010000002.1"/>
</dbReference>
<evidence type="ECO:0000313" key="5">
    <source>
        <dbReference type="Proteomes" id="UP001165430"/>
    </source>
</evidence>
<sequence>MIYKSTTIVISVLLFILNTHSFAQNSSKNSDVYFSNKAKLDTIKAHTKSKYGSEISNRNALVKLENFFDKNQNFDEKLECLSLLSSSYYLENNSDSALYYLKKGIVEVIRPKKTTNKDIINIFYNRYAAFLNDAGQYISSKEIYEEQLDYLRKNDTLGLARAYNNFAVLLNNLKENEQSLRYYDSCLTVLKRSGLDTASQLAKNAYLNQAMPKMNMGQFQEALESLRKSEINLVNMNMQDQPGEVIITSLYYAYVYTYKNEFPEDLENASKYAKRGYEMLYKINKDHFYMIYFYLILGDIEEKKGNLSQSLNFYKQAVALKTMLHGDVNDDMPSMLTILARLSSNIGQKDSASNYFNQIDKLYKRTNQLKTYDYIEYLFEDAEFQLKLKEIKLAENKLLQALKSYIPSYSWKNGIVDNPPLDLIPDSYQSAFFFIKKGEITKKIAELTDDTSLLNSSLDAYVIGILLLNKSKNAIFNIRSKSQYGQQKSIYFAEAIQLATALYRKTNDKIYWEKAYLLSDLNKSSNLKHHLNQKSNASQSLIPSELQAKELELKTEINLLEQQIYRDSFTKAIQSDSNDSTLQLIVKKKEEMNQLLASYKTNYPNYYSLQYGGQNFTNESIFDTKQTKSLRESKKLVVQYIEFEANFLLIYLKGKKEGLLKIDKDENLTYNLNKFINDSKNPNSKNFQASAYYLYQKLIEPVLKVEPSKHIIIIPDGVLNHINFEILIENPIAETNAFEKFNYLLKNHTITYQYASSLINFERVSLKKKEMDFLGFAPYQELGKPLFIAQTERSNNFDLTSYTALPFSEKEVASLSKKFSGKGYYGNEAKESYLKNEGKNSKILHFATHSHIDNNNPLFSSLLLSADDKEDGILYTHELYEMDLNADLVTLSACNSGFGEHQQGEGVISLARGFMYANVPNVLMSLWAVSDQSTSKLMTSFYDKVYDGESYSEAIRNAKLDYLQQADENTAHPYYWAGFVYLGDVESDKPNYFFYFFLGIATLVAIYFLTRRFRVGHVAKMR</sequence>
<accession>A0ABS9V7Q9</accession>
<protein>
    <submittedName>
        <fullName evidence="4">CHAT domain-containing protein</fullName>
    </submittedName>
</protein>
<dbReference type="Pfam" id="PF12770">
    <property type="entry name" value="CHAT"/>
    <property type="match status" value="1"/>
</dbReference>
<proteinExistence type="predicted"/>
<gene>
    <name evidence="4" type="ORF">MM213_03100</name>
</gene>
<dbReference type="Proteomes" id="UP001165430">
    <property type="component" value="Unassembled WGS sequence"/>
</dbReference>
<evidence type="ECO:0000256" key="1">
    <source>
        <dbReference type="SAM" id="Phobius"/>
    </source>
</evidence>
<feature type="transmembrane region" description="Helical" evidence="1">
    <location>
        <begin position="992"/>
        <end position="1010"/>
    </location>
</feature>
<name>A0ABS9V7Q9_9BACT</name>
<keyword evidence="1" id="KW-1133">Transmembrane helix</keyword>
<evidence type="ECO:0000259" key="3">
    <source>
        <dbReference type="Pfam" id="PF12770"/>
    </source>
</evidence>
<feature type="domain" description="CHAT" evidence="3">
    <location>
        <begin position="689"/>
        <end position="984"/>
    </location>
</feature>
<dbReference type="Gene3D" id="1.25.40.10">
    <property type="entry name" value="Tetratricopeptide repeat domain"/>
    <property type="match status" value="2"/>
</dbReference>
<evidence type="ECO:0000256" key="2">
    <source>
        <dbReference type="SAM" id="SignalP"/>
    </source>
</evidence>
<keyword evidence="1" id="KW-0812">Transmembrane</keyword>
<dbReference type="InterPro" id="IPR019734">
    <property type="entry name" value="TPR_rpt"/>
</dbReference>
<feature type="chain" id="PRO_5045405009" evidence="2">
    <location>
        <begin position="24"/>
        <end position="1022"/>
    </location>
</feature>
<keyword evidence="2" id="KW-0732">Signal</keyword>
<dbReference type="InterPro" id="IPR011990">
    <property type="entry name" value="TPR-like_helical_dom_sf"/>
</dbReference>
<dbReference type="SUPFAM" id="SSF48452">
    <property type="entry name" value="TPR-like"/>
    <property type="match status" value="2"/>
</dbReference>
<dbReference type="PANTHER" id="PTHR10098:SF108">
    <property type="entry name" value="TETRATRICOPEPTIDE REPEAT PROTEIN 28"/>
    <property type="match status" value="1"/>
</dbReference>
<dbReference type="PANTHER" id="PTHR10098">
    <property type="entry name" value="RAPSYN-RELATED"/>
    <property type="match status" value="1"/>
</dbReference>
<reference evidence="4" key="1">
    <citation type="submission" date="2022-03" db="EMBL/GenBank/DDBJ databases">
        <title>De novo assembled genomes of Belliella spp. (Cyclobacteriaceae) strains.</title>
        <authorList>
            <person name="Szabo A."/>
            <person name="Korponai K."/>
            <person name="Felfoldi T."/>
        </authorList>
    </citation>
    <scope>NUCLEOTIDE SEQUENCE</scope>
    <source>
        <strain evidence="4">DSM 111903</strain>
    </source>
</reference>
<dbReference type="InterPro" id="IPR024983">
    <property type="entry name" value="CHAT_dom"/>
</dbReference>
<comment type="caution">
    <text evidence="4">The sequence shown here is derived from an EMBL/GenBank/DDBJ whole genome shotgun (WGS) entry which is preliminary data.</text>
</comment>
<feature type="signal peptide" evidence="2">
    <location>
        <begin position="1"/>
        <end position="23"/>
    </location>
</feature>
<keyword evidence="1" id="KW-0472">Membrane</keyword>
<dbReference type="SMART" id="SM00028">
    <property type="entry name" value="TPR"/>
    <property type="match status" value="2"/>
</dbReference>
<evidence type="ECO:0000313" key="4">
    <source>
        <dbReference type="EMBL" id="MCH7412458.1"/>
    </source>
</evidence>
<organism evidence="4 5">
    <name type="scientific">Belliella alkalica</name>
    <dbReference type="NCBI Taxonomy" id="1730871"/>
    <lineage>
        <taxon>Bacteria</taxon>
        <taxon>Pseudomonadati</taxon>
        <taxon>Bacteroidota</taxon>
        <taxon>Cytophagia</taxon>
        <taxon>Cytophagales</taxon>
        <taxon>Cyclobacteriaceae</taxon>
        <taxon>Belliella</taxon>
    </lineage>
</organism>